<dbReference type="Proteomes" id="UP000663855">
    <property type="component" value="Unassembled WGS sequence"/>
</dbReference>
<sequence length="718" mass="84791">MINWRQLYNESQLIRPEDASVSTERINRLVNIYKNDMIDQDLHQYAQRLSTVTRCCQTCAPNSYMIYKWLDTYISGNINLFDFHLSGRSVSALVYYWNKNLLKKYDERGQLSDFKQNEDDALSISLLSNIDENIIIRKHMLTTFIPNFIIKLLTRFQMYYTHRKARSFSSSIQVHAQPMKSLQFLFQTNISPIFICFIQEDNNLNELFWIFRHLITKFNWPLTTKIFSNRSFQTCSIFERTMANYLGFIDVSTLNMTQTDLLCYLYRCLKTCYKNGPMIFLFDYTTIFKPTCSDYYLISFLCDLIRFDLSIPKLMFIPTRLHNSYLSFSQPFLFNELFDCFIKKLNIQKPFCDAITAEQQKRIHKFIDCIFLHLAYDTNQLVSTSIEFQHIIALIELCQMPINVSPTVENICNTLQTILKTCPFIIADNHKWNEIIPQHIEQYHSNFFDANSKSKLVSLIRKEYFLDILAALSILSKVQNSENMSRIFECELLNQMTFLLFTFANKQHLNIRSCQTCNQIIQQLIQHCQLRNYISPTCAPQKSMNFRDTILSDHEWSDDNDDAIDDAFADHDDDNSDDEIILNNIANKSSETMKPSYRINYQEYHFQLKFFAKLIGSYIEAIVTILKYHIDKQLKFFTIEQFNFNQTFYFSETDSFISNDILSFIRRAYAYQSIENINKAEEILIVFDPIDDDIYPLLTDNLVSLHTEFVKLLDCCCI</sequence>
<evidence type="ECO:0000313" key="5">
    <source>
        <dbReference type="Proteomes" id="UP000663834"/>
    </source>
</evidence>
<dbReference type="EMBL" id="CAJOBJ010000495">
    <property type="protein sequence ID" value="CAF3826331.1"/>
    <property type="molecule type" value="Genomic_DNA"/>
</dbReference>
<name>A0A815EDC2_9BILA</name>
<evidence type="ECO:0000313" key="3">
    <source>
        <dbReference type="EMBL" id="CAF3780372.1"/>
    </source>
</evidence>
<dbReference type="EMBL" id="CAJNOV010003040">
    <property type="protein sequence ID" value="CAF1126474.1"/>
    <property type="molecule type" value="Genomic_DNA"/>
</dbReference>
<dbReference type="AlphaFoldDB" id="A0A815EDC2"/>
<evidence type="ECO:0000313" key="1">
    <source>
        <dbReference type="EMBL" id="CAF1126474.1"/>
    </source>
</evidence>
<evidence type="ECO:0000313" key="4">
    <source>
        <dbReference type="EMBL" id="CAF3826331.1"/>
    </source>
</evidence>
<comment type="caution">
    <text evidence="2">The sequence shown here is derived from an EMBL/GenBank/DDBJ whole genome shotgun (WGS) entry which is preliminary data.</text>
</comment>
<proteinExistence type="predicted"/>
<dbReference type="Proteomes" id="UP000681967">
    <property type="component" value="Unassembled WGS sequence"/>
</dbReference>
<dbReference type="Proteomes" id="UP000663834">
    <property type="component" value="Unassembled WGS sequence"/>
</dbReference>
<dbReference type="EMBL" id="CAJOBH010000309">
    <property type="protein sequence ID" value="CAF3780372.1"/>
    <property type="molecule type" value="Genomic_DNA"/>
</dbReference>
<reference evidence="2" key="1">
    <citation type="submission" date="2021-02" db="EMBL/GenBank/DDBJ databases">
        <authorList>
            <person name="Nowell W R."/>
        </authorList>
    </citation>
    <scope>NUCLEOTIDE SEQUENCE</scope>
</reference>
<dbReference type="EMBL" id="CAJNOW010001194">
    <property type="protein sequence ID" value="CAF1309869.1"/>
    <property type="molecule type" value="Genomic_DNA"/>
</dbReference>
<dbReference type="OrthoDB" id="9998573at2759"/>
<dbReference type="Proteomes" id="UP000681720">
    <property type="component" value="Unassembled WGS sequence"/>
</dbReference>
<accession>A0A815EDC2</accession>
<gene>
    <name evidence="3" type="ORF">BYL167_LOCUS1906</name>
    <name evidence="1" type="ORF">CJN711_LOCUS8337</name>
    <name evidence="4" type="ORF">GIL414_LOCUS2527</name>
    <name evidence="2" type="ORF">KQP761_LOCUS5201</name>
</gene>
<organism evidence="2 5">
    <name type="scientific">Rotaria magnacalcarata</name>
    <dbReference type="NCBI Taxonomy" id="392030"/>
    <lineage>
        <taxon>Eukaryota</taxon>
        <taxon>Metazoa</taxon>
        <taxon>Spiralia</taxon>
        <taxon>Gnathifera</taxon>
        <taxon>Rotifera</taxon>
        <taxon>Eurotatoria</taxon>
        <taxon>Bdelloidea</taxon>
        <taxon>Philodinida</taxon>
        <taxon>Philodinidae</taxon>
        <taxon>Rotaria</taxon>
    </lineage>
</organism>
<evidence type="ECO:0000313" key="2">
    <source>
        <dbReference type="EMBL" id="CAF1309869.1"/>
    </source>
</evidence>
<protein>
    <submittedName>
        <fullName evidence="2">Uncharacterized protein</fullName>
    </submittedName>
</protein>